<dbReference type="AlphaFoldDB" id="T0YAS7"/>
<feature type="non-terminal residue" evidence="10">
    <location>
        <position position="1"/>
    </location>
</feature>
<dbReference type="GO" id="GO:0005886">
    <property type="term" value="C:plasma membrane"/>
    <property type="evidence" value="ECO:0007669"/>
    <property type="project" value="TreeGrafter"/>
</dbReference>
<keyword evidence="7" id="KW-0406">Ion transport</keyword>
<dbReference type="PANTHER" id="PTHR30607:SF2">
    <property type="entry name" value="POTASSIUM-TRANSPORTING ATPASE POTASSIUM-BINDING SUBUNIT"/>
    <property type="match status" value="1"/>
</dbReference>
<evidence type="ECO:0000256" key="5">
    <source>
        <dbReference type="ARBA" id="ARBA00022958"/>
    </source>
</evidence>
<evidence type="ECO:0000256" key="7">
    <source>
        <dbReference type="ARBA" id="ARBA00023065"/>
    </source>
</evidence>
<feature type="transmembrane region" description="Helical" evidence="9">
    <location>
        <begin position="5"/>
        <end position="23"/>
    </location>
</feature>
<keyword evidence="2" id="KW-1003">Cell membrane</keyword>
<dbReference type="EMBL" id="AUZZ01010690">
    <property type="protein sequence ID" value="EQD28917.1"/>
    <property type="molecule type" value="Genomic_DNA"/>
</dbReference>
<keyword evidence="4 9" id="KW-0812">Transmembrane</keyword>
<feature type="transmembrane region" description="Helical" evidence="9">
    <location>
        <begin position="72"/>
        <end position="93"/>
    </location>
</feature>
<keyword evidence="6 9" id="KW-1133">Transmembrane helix</keyword>
<sequence length="501" mass="52552">REYMAAVLLVNAAVLGFLFWFLLQQAGLPWNPTGVPNMSWDLALHSAASFTTNTDFTHFTNETQITQGALTIAWPLALFLSPATGLAVFAAMVRGFVRRDGTIGNFYVDLVRTITRVLLPIAFAAALLMVVLGVPETFRASVLAHPILGGTQSILLGPVASFQSISLLGTNGGGFYSANMASPLANPSAISNLFGTFLMLLLPISAPFAFAGVVRRRSEAWPFVGTILIVLVVAVTLFIFYQAAADPALVGVPGLLQTSGYPVGQEVRFGLSGASAFQVVSVYANVGANNMLIGAISPGAQMVLLFGMFTQSTPGGAGTGFGMLLLFAVLAIFVGGLMVGRTPEYLGKKIETGHVKWSALALLVHPALILVPTVIAVVGGFVVVDGSTVAVSAHTFTAVLYEFTSESANNGSALSASAFNDSTPFFNLAGAAVMLVGRFVPIYAMLKVGEMFSRQRTLPPGPGTLRTASGTFTIYLALFLIITSALLFLPVLAMGPLAQIL</sequence>
<evidence type="ECO:0000256" key="2">
    <source>
        <dbReference type="ARBA" id="ARBA00022475"/>
    </source>
</evidence>
<feature type="transmembrane region" description="Helical" evidence="9">
    <location>
        <begin position="472"/>
        <end position="493"/>
    </location>
</feature>
<evidence type="ECO:0000256" key="8">
    <source>
        <dbReference type="ARBA" id="ARBA00023136"/>
    </source>
</evidence>
<feature type="transmembrane region" description="Helical" evidence="9">
    <location>
        <begin position="425"/>
        <end position="446"/>
    </location>
</feature>
<dbReference type="InterPro" id="IPR004623">
    <property type="entry name" value="KdpA"/>
</dbReference>
<reference evidence="10" key="1">
    <citation type="submission" date="2013-08" db="EMBL/GenBank/DDBJ databases">
        <authorList>
            <person name="Mendez C."/>
            <person name="Richter M."/>
            <person name="Ferrer M."/>
            <person name="Sanchez J."/>
        </authorList>
    </citation>
    <scope>NUCLEOTIDE SEQUENCE</scope>
</reference>
<protein>
    <submittedName>
        <fullName evidence="10">Potassium-transporting ATPase subunit A</fullName>
    </submittedName>
</protein>
<keyword evidence="1" id="KW-0813">Transport</keyword>
<organism evidence="10">
    <name type="scientific">mine drainage metagenome</name>
    <dbReference type="NCBI Taxonomy" id="410659"/>
    <lineage>
        <taxon>unclassified sequences</taxon>
        <taxon>metagenomes</taxon>
        <taxon>ecological metagenomes</taxon>
    </lineage>
</organism>
<evidence type="ECO:0000256" key="6">
    <source>
        <dbReference type="ARBA" id="ARBA00022989"/>
    </source>
</evidence>
<evidence type="ECO:0000256" key="1">
    <source>
        <dbReference type="ARBA" id="ARBA00022448"/>
    </source>
</evidence>
<dbReference type="GO" id="GO:0008556">
    <property type="term" value="F:P-type potassium transmembrane transporter activity"/>
    <property type="evidence" value="ECO:0007669"/>
    <property type="project" value="InterPro"/>
</dbReference>
<keyword evidence="3" id="KW-0633">Potassium transport</keyword>
<feature type="transmembrane region" description="Helical" evidence="9">
    <location>
        <begin position="189"/>
        <end position="213"/>
    </location>
</feature>
<accession>T0YAS7</accession>
<feature type="transmembrane region" description="Helical" evidence="9">
    <location>
        <begin position="321"/>
        <end position="339"/>
    </location>
</feature>
<comment type="caution">
    <text evidence="10">The sequence shown here is derived from an EMBL/GenBank/DDBJ whole genome shotgun (WGS) entry which is preliminary data.</text>
</comment>
<name>T0YAS7_9ZZZZ</name>
<keyword evidence="8 9" id="KW-0472">Membrane</keyword>
<feature type="transmembrane region" description="Helical" evidence="9">
    <location>
        <begin position="360"/>
        <end position="384"/>
    </location>
</feature>
<proteinExistence type="predicted"/>
<dbReference type="Pfam" id="PF03814">
    <property type="entry name" value="KdpA"/>
    <property type="match status" value="1"/>
</dbReference>
<evidence type="ECO:0000256" key="4">
    <source>
        <dbReference type="ARBA" id="ARBA00022692"/>
    </source>
</evidence>
<evidence type="ECO:0000313" key="10">
    <source>
        <dbReference type="EMBL" id="EQD28917.1"/>
    </source>
</evidence>
<evidence type="ECO:0000256" key="9">
    <source>
        <dbReference type="SAM" id="Phobius"/>
    </source>
</evidence>
<feature type="transmembrane region" description="Helical" evidence="9">
    <location>
        <begin position="291"/>
        <end position="309"/>
    </location>
</feature>
<gene>
    <name evidence="10" type="ORF">B2A_14710</name>
</gene>
<feature type="transmembrane region" description="Helical" evidence="9">
    <location>
        <begin position="114"/>
        <end position="134"/>
    </location>
</feature>
<dbReference type="PANTHER" id="PTHR30607">
    <property type="entry name" value="POTASSIUM-TRANSPORTING ATPASE A CHAIN"/>
    <property type="match status" value="1"/>
</dbReference>
<feature type="transmembrane region" description="Helical" evidence="9">
    <location>
        <begin position="220"/>
        <end position="241"/>
    </location>
</feature>
<evidence type="ECO:0000256" key="3">
    <source>
        <dbReference type="ARBA" id="ARBA00022538"/>
    </source>
</evidence>
<reference evidence="10" key="2">
    <citation type="journal article" date="2014" name="ISME J.">
        <title>Microbial stratification in low pH oxic and suboxic macroscopic growths along an acid mine drainage.</title>
        <authorList>
            <person name="Mendez-Garcia C."/>
            <person name="Mesa V."/>
            <person name="Sprenger R.R."/>
            <person name="Richter M."/>
            <person name="Diez M.S."/>
            <person name="Solano J."/>
            <person name="Bargiela R."/>
            <person name="Golyshina O.V."/>
            <person name="Manteca A."/>
            <person name="Ramos J.L."/>
            <person name="Gallego J.R."/>
            <person name="Llorente I."/>
            <person name="Martins Dos Santos V.A."/>
            <person name="Jensen O.N."/>
            <person name="Pelaez A.I."/>
            <person name="Sanchez J."/>
            <person name="Ferrer M."/>
        </authorList>
    </citation>
    <scope>NUCLEOTIDE SEQUENCE</scope>
</reference>
<keyword evidence="5" id="KW-0630">Potassium</keyword>